<evidence type="ECO:0000256" key="6">
    <source>
        <dbReference type="SAM" id="MobiDB-lite"/>
    </source>
</evidence>
<keyword evidence="5 7" id="KW-0472">Membrane</keyword>
<comment type="subcellular location">
    <subcellularLocation>
        <location evidence="1">Membrane</location>
        <topology evidence="1">Single-pass type I membrane protein</topology>
    </subcellularLocation>
</comment>
<evidence type="ECO:0000256" key="7">
    <source>
        <dbReference type="SAM" id="Phobius"/>
    </source>
</evidence>
<sequence length="1334" mass="148032">MQLSSALNWSSYALVNSVEVHFETSDSGFFLKHSPRQSGNAAAADITSNPARSKVDQESILSVDRFTTVQSTQPVSIRATYGPFSTKQTVPARFIVPDTIESQGDHTQNATVALMELQQANVHLDISAHLVKATIPRDSPVLRVLFHAGADPGGHLQRQKICVLLHASMAEQTPLKGRCMPDGEDGVCVAELIIPSTWWPPLPPPDKDGRSISQKVPQRNVQVSYSVFEPARNPEQCEPKVQIQPLTPFAQVPLVAALTAYKELRADDTLTILIPHQPLFPMSRIHVPVFLQPQVGQNVAVFIVRARVKAGMRILGATASSDLWNISVEKENPKHTVARVTAFRKDQDPDSPTKIDETVDAIQVVEVFTWLLEVANDTKEHWDGGKIVWSVSYVHDGPKLKDLSIEGANGPEENRKKLVAKLDIQKDDIQAVLPISKNWEIMNTAVLTGRQVSQALKVFIVSQGGKVADVTLQSSCHAEDESVIKVSSSCSSVYVDGSEARGSSNASIIVKYGTYSGLARFIVWMPEFPLEVSVTDFRLSQIKGWKIPDDMHSFNAKSNRRKRAYGWNRHVDDFVNGVSMERTTCRARYQQSPVEVYARFLAIDQDSGRVSYLISRRTGLRVTDLVQPLLRVADPKIATLRGRILQGRAMGRTDVQVLSPITGRVIGAKEIRVGSDRVSITRLLVRVVSGLQLNITPDSAIENGYIAETSVTRKLTAQYQEGLLDIDLEFSDGARTPLRDISVDDYFLLVESLDTEVVAFAPMLASHHPRVIAVGEGSGNLLRVNLLLSEECRLRRNVPLLKQGSKSPPGPLASALASVQVDFNSNDSSGRSDTVQNDGISGRERKISRDPSDLADILIGEYKIYLFGTTNHANCLTKGIPKDDGIHEPSIQARQHRAGLSPRTHHNFPHDMSSMEIGMYVLLTVFCFAILVFVVACVVYASKFRPISMDNDIHNRSKECTNSLRILRGPKKVTESTTNAHDWVWLGRSTMDRSSMIQDGNGNGHAFNNQRDSRIRITSNPMNLNYSDPDDKLLEVTCFDNPNHIRLPATNNNSIDTSTYNKKDKNKNCVENIPPPLPPHGVLSTIDNNSQKEYRPPVPPHRNVGVSTAPKIPEIIFPPKRYHHQNRHQRSSSNCQNKKTNGNSNDDLAPKSDEKDHKNFNFNGNKSRSTVTSHTSPDYKALSDDQAKDITEELHMAEKLVENAALQQKTIFKFDTLTPKPTNCDEDEPTRDDYASDIKFKPHLRGAKSHTGSSLQKNKAKSEYSLSDDGGFVTSAEDIKLLKKVKRATVVGNQMFSKDSSSDMGPTESLGLDDLDMNYEQIMHYFDNLKESNA</sequence>
<evidence type="ECO:0000313" key="15">
    <source>
        <dbReference type="Proteomes" id="UP001151699"/>
    </source>
</evidence>
<feature type="region of interest" description="Disordered" evidence="6">
    <location>
        <begin position="1049"/>
        <end position="1110"/>
    </location>
</feature>
<dbReference type="InterPro" id="IPR055422">
    <property type="entry name" value="Ig_TMEM132_2nd"/>
</dbReference>
<feature type="compositionally biased region" description="Polar residues" evidence="6">
    <location>
        <begin position="1131"/>
        <end position="1146"/>
    </location>
</feature>
<evidence type="ECO:0000259" key="13">
    <source>
        <dbReference type="Pfam" id="PF23487"/>
    </source>
</evidence>
<feature type="compositionally biased region" description="Polar residues" evidence="6">
    <location>
        <begin position="1160"/>
        <end position="1176"/>
    </location>
</feature>
<feature type="region of interest" description="Disordered" evidence="6">
    <location>
        <begin position="1244"/>
        <end position="1267"/>
    </location>
</feature>
<dbReference type="EMBL" id="WJQU01000003">
    <property type="protein sequence ID" value="KAJ6637048.1"/>
    <property type="molecule type" value="Genomic_DNA"/>
</dbReference>
<accession>A0A9Q0RYJ5</accession>
<evidence type="ECO:0000259" key="9">
    <source>
        <dbReference type="Pfam" id="PF16070"/>
    </source>
</evidence>
<evidence type="ECO:0000256" key="2">
    <source>
        <dbReference type="ARBA" id="ARBA00006166"/>
    </source>
</evidence>
<dbReference type="Pfam" id="PF23481">
    <property type="entry name" value="Ig_TMEM132_2nd"/>
    <property type="match status" value="1"/>
</dbReference>
<dbReference type="OrthoDB" id="10026202at2759"/>
<feature type="domain" description="Transmembrane protein TMEM132 cohesin-like" evidence="10">
    <location>
        <begin position="262"/>
        <end position="398"/>
    </location>
</feature>
<dbReference type="Pfam" id="PF23486">
    <property type="entry name" value="Ig_TMEM132_5th"/>
    <property type="match status" value="1"/>
</dbReference>
<feature type="compositionally biased region" description="Polar residues" evidence="6">
    <location>
        <begin position="1049"/>
        <end position="1060"/>
    </location>
</feature>
<dbReference type="Pfam" id="PF23039">
    <property type="entry name" value="TMEM132_3rd"/>
    <property type="match status" value="1"/>
</dbReference>
<gene>
    <name evidence="14" type="primary">TMEM132C</name>
    <name evidence="14" type="ORF">Bhyg_09774</name>
</gene>
<evidence type="ECO:0000256" key="5">
    <source>
        <dbReference type="ARBA" id="ARBA00023136"/>
    </source>
</evidence>
<dbReference type="InterPro" id="IPR026307">
    <property type="entry name" value="TMEM132"/>
</dbReference>
<dbReference type="Pfam" id="PF15706">
    <property type="entry name" value="TMEM132_C"/>
    <property type="match status" value="1"/>
</dbReference>
<comment type="caution">
    <text evidence="14">The sequence shown here is derived from an EMBL/GenBank/DDBJ whole genome shotgun (WGS) entry which is preliminary data.</text>
</comment>
<dbReference type="PANTHER" id="PTHR13388">
    <property type="entry name" value="DETONATOR, ISOFORM E"/>
    <property type="match status" value="1"/>
</dbReference>
<dbReference type="InterPro" id="IPR031437">
    <property type="entry name" value="Ig_TMEM132_4th"/>
</dbReference>
<dbReference type="InterPro" id="IPR055421">
    <property type="entry name" value="TMEM132_3rd"/>
</dbReference>
<keyword evidence="3 7" id="KW-0812">Transmembrane</keyword>
<evidence type="ECO:0000259" key="12">
    <source>
        <dbReference type="Pfam" id="PF23486"/>
    </source>
</evidence>
<evidence type="ECO:0000256" key="3">
    <source>
        <dbReference type="ARBA" id="ARBA00022692"/>
    </source>
</evidence>
<dbReference type="GO" id="GO:0016020">
    <property type="term" value="C:membrane"/>
    <property type="evidence" value="ECO:0007669"/>
    <property type="project" value="UniProtKB-SubCell"/>
</dbReference>
<comment type="similarity">
    <text evidence="2">Belongs to the TMEM132 family.</text>
</comment>
<dbReference type="Pfam" id="PF23487">
    <property type="entry name" value="Ig_TMEM132_6th"/>
    <property type="match status" value="1"/>
</dbReference>
<keyword evidence="4 7" id="KW-1133">Transmembrane helix</keyword>
<keyword evidence="15" id="KW-1185">Reference proteome</keyword>
<feature type="domain" description="Transmembrane protein TMEM132 second Ig-like" evidence="11">
    <location>
        <begin position="126"/>
        <end position="238"/>
    </location>
</feature>
<evidence type="ECO:0000259" key="8">
    <source>
        <dbReference type="Pfam" id="PF15706"/>
    </source>
</evidence>
<dbReference type="InterPro" id="IPR031436">
    <property type="entry name" value="TMEM132_C"/>
</dbReference>
<feature type="domain" description="Transmembrane protein TMEM132 sixth" evidence="13">
    <location>
        <begin position="679"/>
        <end position="793"/>
    </location>
</feature>
<feature type="transmembrane region" description="Helical" evidence="7">
    <location>
        <begin position="917"/>
        <end position="941"/>
    </location>
</feature>
<evidence type="ECO:0000256" key="4">
    <source>
        <dbReference type="ARBA" id="ARBA00022989"/>
    </source>
</evidence>
<dbReference type="Pfam" id="PF16070">
    <property type="entry name" value="Ig_TMEM132_4th"/>
    <property type="match status" value="1"/>
</dbReference>
<feature type="domain" description="Transmembrane protein TMEM132 C-terminal" evidence="8">
    <location>
        <begin position="891"/>
        <end position="990"/>
    </location>
</feature>
<evidence type="ECO:0000259" key="10">
    <source>
        <dbReference type="Pfam" id="PF23039"/>
    </source>
</evidence>
<evidence type="ECO:0000313" key="14">
    <source>
        <dbReference type="EMBL" id="KAJ6637048.1"/>
    </source>
</evidence>
<dbReference type="PANTHER" id="PTHR13388:SF11">
    <property type="entry name" value="DETONATOR, ISOFORM E"/>
    <property type="match status" value="1"/>
</dbReference>
<feature type="region of interest" description="Disordered" evidence="6">
    <location>
        <begin position="823"/>
        <end position="846"/>
    </location>
</feature>
<feature type="compositionally biased region" description="Basic and acidic residues" evidence="6">
    <location>
        <begin position="1148"/>
        <end position="1159"/>
    </location>
</feature>
<dbReference type="InterPro" id="IPR055424">
    <property type="entry name" value="Ig_TMEM132_6th"/>
</dbReference>
<protein>
    <submittedName>
        <fullName evidence="14">Transmembrane protein</fullName>
    </submittedName>
</protein>
<dbReference type="Proteomes" id="UP001151699">
    <property type="component" value="Chromosome X"/>
</dbReference>
<feature type="region of interest" description="Disordered" evidence="6">
    <location>
        <begin position="1123"/>
        <end position="1180"/>
    </location>
</feature>
<reference evidence="14" key="1">
    <citation type="submission" date="2022-07" db="EMBL/GenBank/DDBJ databases">
        <authorList>
            <person name="Trinca V."/>
            <person name="Uliana J.V.C."/>
            <person name="Torres T.T."/>
            <person name="Ward R.J."/>
            <person name="Monesi N."/>
        </authorList>
    </citation>
    <scope>NUCLEOTIDE SEQUENCE</scope>
    <source>
        <strain evidence="14">HSMRA1968</strain>
        <tissue evidence="14">Whole embryos</tissue>
    </source>
</reference>
<feature type="domain" description="Transmembrane protein family 132 fourth" evidence="9">
    <location>
        <begin position="431"/>
        <end position="527"/>
    </location>
</feature>
<evidence type="ECO:0000259" key="11">
    <source>
        <dbReference type="Pfam" id="PF23481"/>
    </source>
</evidence>
<dbReference type="InterPro" id="IPR055423">
    <property type="entry name" value="Ig_TMEM132_5th"/>
</dbReference>
<feature type="domain" description="Transmembrane protein TMEM132 fifth" evidence="12">
    <location>
        <begin position="531"/>
        <end position="678"/>
    </location>
</feature>
<feature type="compositionally biased region" description="Polar residues" evidence="6">
    <location>
        <begin position="823"/>
        <end position="839"/>
    </location>
</feature>
<proteinExistence type="inferred from homology"/>
<evidence type="ECO:0000256" key="1">
    <source>
        <dbReference type="ARBA" id="ARBA00004479"/>
    </source>
</evidence>
<organism evidence="14 15">
    <name type="scientific">Pseudolycoriella hygida</name>
    <dbReference type="NCBI Taxonomy" id="35572"/>
    <lineage>
        <taxon>Eukaryota</taxon>
        <taxon>Metazoa</taxon>
        <taxon>Ecdysozoa</taxon>
        <taxon>Arthropoda</taxon>
        <taxon>Hexapoda</taxon>
        <taxon>Insecta</taxon>
        <taxon>Pterygota</taxon>
        <taxon>Neoptera</taxon>
        <taxon>Endopterygota</taxon>
        <taxon>Diptera</taxon>
        <taxon>Nematocera</taxon>
        <taxon>Sciaroidea</taxon>
        <taxon>Sciaridae</taxon>
        <taxon>Pseudolycoriella</taxon>
    </lineage>
</organism>
<name>A0A9Q0RYJ5_9DIPT</name>